<name>A0AAV7FWH7_DENCH</name>
<keyword evidence="2" id="KW-1185">Reference proteome</keyword>
<proteinExistence type="predicted"/>
<gene>
    <name evidence="1" type="ORF">IEQ34_022085</name>
</gene>
<dbReference type="Proteomes" id="UP000775213">
    <property type="component" value="Unassembled WGS sequence"/>
</dbReference>
<protein>
    <submittedName>
        <fullName evidence="1">Uncharacterized protein</fullName>
    </submittedName>
</protein>
<comment type="caution">
    <text evidence="1">The sequence shown here is derived from an EMBL/GenBank/DDBJ whole genome shotgun (WGS) entry which is preliminary data.</text>
</comment>
<evidence type="ECO:0000313" key="2">
    <source>
        <dbReference type="Proteomes" id="UP000775213"/>
    </source>
</evidence>
<dbReference type="AlphaFoldDB" id="A0AAV7FWH7"/>
<evidence type="ECO:0000313" key="1">
    <source>
        <dbReference type="EMBL" id="KAH0448285.1"/>
    </source>
</evidence>
<accession>A0AAV7FWH7</accession>
<dbReference type="EMBL" id="JAGFBR010000019">
    <property type="protein sequence ID" value="KAH0448285.1"/>
    <property type="molecule type" value="Genomic_DNA"/>
</dbReference>
<organism evidence="1 2">
    <name type="scientific">Dendrobium chrysotoxum</name>
    <name type="common">Orchid</name>
    <dbReference type="NCBI Taxonomy" id="161865"/>
    <lineage>
        <taxon>Eukaryota</taxon>
        <taxon>Viridiplantae</taxon>
        <taxon>Streptophyta</taxon>
        <taxon>Embryophyta</taxon>
        <taxon>Tracheophyta</taxon>
        <taxon>Spermatophyta</taxon>
        <taxon>Magnoliopsida</taxon>
        <taxon>Liliopsida</taxon>
        <taxon>Asparagales</taxon>
        <taxon>Orchidaceae</taxon>
        <taxon>Epidendroideae</taxon>
        <taxon>Malaxideae</taxon>
        <taxon>Dendrobiinae</taxon>
        <taxon>Dendrobium</taxon>
    </lineage>
</organism>
<reference evidence="1 2" key="1">
    <citation type="journal article" date="2021" name="Hortic Res">
        <title>Chromosome-scale assembly of the Dendrobium chrysotoxum genome enhances the understanding of orchid evolution.</title>
        <authorList>
            <person name="Zhang Y."/>
            <person name="Zhang G.Q."/>
            <person name="Zhang D."/>
            <person name="Liu X.D."/>
            <person name="Xu X.Y."/>
            <person name="Sun W.H."/>
            <person name="Yu X."/>
            <person name="Zhu X."/>
            <person name="Wang Z.W."/>
            <person name="Zhao X."/>
            <person name="Zhong W.Y."/>
            <person name="Chen H."/>
            <person name="Yin W.L."/>
            <person name="Huang T."/>
            <person name="Niu S.C."/>
            <person name="Liu Z.J."/>
        </authorList>
    </citation>
    <scope>NUCLEOTIDE SEQUENCE [LARGE SCALE GENOMIC DNA]</scope>
    <source>
        <strain evidence="1">Lindl</strain>
    </source>
</reference>
<sequence length="109" mass="12780">MNVEIAWAKFVIIFKEWFELKDELRHPPRSQEFLDLVKTEMSRKKTSEESYGSFGKKKISFVSKDQVLCLHQEGQKGFQSITQIQLQFPLLDQGYKVYFTLLSAKLITS</sequence>